<evidence type="ECO:0000259" key="6">
    <source>
        <dbReference type="Pfam" id="PF07282"/>
    </source>
</evidence>
<dbReference type="NCBIfam" id="NF040570">
    <property type="entry name" value="guided_TnpB"/>
    <property type="match status" value="1"/>
</dbReference>
<feature type="domain" description="Cas12f1-like TNB" evidence="6">
    <location>
        <begin position="289"/>
        <end position="324"/>
    </location>
</feature>
<dbReference type="GO" id="GO:0006310">
    <property type="term" value="P:DNA recombination"/>
    <property type="evidence" value="ECO:0007669"/>
    <property type="project" value="UniProtKB-KW"/>
</dbReference>
<feature type="domain" description="Probable transposase IS891/IS1136/IS1341" evidence="5">
    <location>
        <begin position="141"/>
        <end position="262"/>
    </location>
</feature>
<keyword evidence="3" id="KW-0238">DNA-binding</keyword>
<protein>
    <submittedName>
        <fullName evidence="7">Putative transposase</fullName>
    </submittedName>
</protein>
<organism evidence="7 8">
    <name type="scientific">Lipingzhangella halophila</name>
    <dbReference type="NCBI Taxonomy" id="1783352"/>
    <lineage>
        <taxon>Bacteria</taxon>
        <taxon>Bacillati</taxon>
        <taxon>Actinomycetota</taxon>
        <taxon>Actinomycetes</taxon>
        <taxon>Streptosporangiales</taxon>
        <taxon>Nocardiopsidaceae</taxon>
        <taxon>Lipingzhangella</taxon>
    </lineage>
</organism>
<gene>
    <name evidence="7" type="ORF">F4561_002719</name>
</gene>
<dbReference type="EMBL" id="JACHJT010000001">
    <property type="protein sequence ID" value="MBB4931899.1"/>
    <property type="molecule type" value="Genomic_DNA"/>
</dbReference>
<dbReference type="AlphaFoldDB" id="A0A7W7RH54"/>
<keyword evidence="2" id="KW-0815">Transposition</keyword>
<accession>A0A7W7RH54</accession>
<evidence type="ECO:0000313" key="8">
    <source>
        <dbReference type="Proteomes" id="UP000523007"/>
    </source>
</evidence>
<comment type="similarity">
    <text evidence="1">In the C-terminal section; belongs to the transposase 35 family.</text>
</comment>
<evidence type="ECO:0000256" key="1">
    <source>
        <dbReference type="ARBA" id="ARBA00008761"/>
    </source>
</evidence>
<evidence type="ECO:0000256" key="3">
    <source>
        <dbReference type="ARBA" id="ARBA00023125"/>
    </source>
</evidence>
<keyword evidence="8" id="KW-1185">Reference proteome</keyword>
<proteinExistence type="inferred from homology"/>
<keyword evidence="4" id="KW-0233">DNA recombination</keyword>
<dbReference type="InterPro" id="IPR010095">
    <property type="entry name" value="Cas12f1-like_TNB"/>
</dbReference>
<dbReference type="RefSeq" id="WP_246437194.1">
    <property type="nucleotide sequence ID" value="NZ_JACHJT010000001.1"/>
</dbReference>
<dbReference type="InterPro" id="IPR001959">
    <property type="entry name" value="Transposase"/>
</dbReference>
<evidence type="ECO:0000259" key="5">
    <source>
        <dbReference type="Pfam" id="PF01385"/>
    </source>
</evidence>
<dbReference type="GO" id="GO:0032196">
    <property type="term" value="P:transposition"/>
    <property type="evidence" value="ECO:0007669"/>
    <property type="project" value="UniProtKB-KW"/>
</dbReference>
<reference evidence="7 8" key="1">
    <citation type="submission" date="2020-08" db="EMBL/GenBank/DDBJ databases">
        <title>Sequencing the genomes of 1000 actinobacteria strains.</title>
        <authorList>
            <person name="Klenk H.-P."/>
        </authorList>
    </citation>
    <scope>NUCLEOTIDE SEQUENCE [LARGE SCALE GENOMIC DNA]</scope>
    <source>
        <strain evidence="7 8">DSM 102030</strain>
    </source>
</reference>
<comment type="caution">
    <text evidence="7">The sequence shown here is derived from an EMBL/GenBank/DDBJ whole genome shotgun (WGS) entry which is preliminary data.</text>
</comment>
<sequence length="338" mass="37846">MLHDWWTMASQNRRVQMKDADAAIRRARKDIDWLSELPAQAAQAVLKTYVRAWRNCWEGRAKAPTFKARFRSRMAIDVPQGRALGIRRITRRWGVVKVPKVGMIRFRWTKDLPVGKHADVKNKVTGARLVKEANGWHVVFRVRTEIKEPAPHTGPGVGIDLGVAKPLALSDGSFREHGPWLSWAESQRLRRLEKKAARQKHARKRGARTSNRLTRTYDQIAGMRARAKRRALDWQHKTTTGLAETFGVIGMENLAIATMVRSARGTVDAPGTGVRQKAGLNRSISGEAWGRTVTLLEYKLAERGGHLVRIAAPGTSKRCHRCRTTKAGSVEPSGVPGL</sequence>
<evidence type="ECO:0000256" key="4">
    <source>
        <dbReference type="ARBA" id="ARBA00023172"/>
    </source>
</evidence>
<evidence type="ECO:0000313" key="7">
    <source>
        <dbReference type="EMBL" id="MBB4931899.1"/>
    </source>
</evidence>
<name>A0A7W7RH54_9ACTN</name>
<dbReference type="Pfam" id="PF01385">
    <property type="entry name" value="OrfB_IS605"/>
    <property type="match status" value="1"/>
</dbReference>
<dbReference type="GO" id="GO:0003677">
    <property type="term" value="F:DNA binding"/>
    <property type="evidence" value="ECO:0007669"/>
    <property type="project" value="UniProtKB-KW"/>
</dbReference>
<dbReference type="Proteomes" id="UP000523007">
    <property type="component" value="Unassembled WGS sequence"/>
</dbReference>
<evidence type="ECO:0000256" key="2">
    <source>
        <dbReference type="ARBA" id="ARBA00022578"/>
    </source>
</evidence>
<dbReference type="Pfam" id="PF07282">
    <property type="entry name" value="Cas12f1-like_TNB"/>
    <property type="match status" value="1"/>
</dbReference>